<name>A0ACC2CV19_DIPCM</name>
<organism evidence="1 2">
    <name type="scientific">Diphasiastrum complanatum</name>
    <name type="common">Issler's clubmoss</name>
    <name type="synonym">Lycopodium complanatum</name>
    <dbReference type="NCBI Taxonomy" id="34168"/>
    <lineage>
        <taxon>Eukaryota</taxon>
        <taxon>Viridiplantae</taxon>
        <taxon>Streptophyta</taxon>
        <taxon>Embryophyta</taxon>
        <taxon>Tracheophyta</taxon>
        <taxon>Lycopodiopsida</taxon>
        <taxon>Lycopodiales</taxon>
        <taxon>Lycopodiaceae</taxon>
        <taxon>Lycopodioideae</taxon>
        <taxon>Diphasiastrum</taxon>
    </lineage>
</organism>
<accession>A0ACC2CV19</accession>
<sequence length="239" mass="26770">MNVKLKCVLRKLLKSQRPLKRRRNNTSRRVFLACYSLLMAFPFNHRDKSSPSSHRPLRSALVPDKKTATPAFASAPNNLPLNPRGLLLLPCRSYADVAPCIPSPPVDKWESLKLVNFSVGTKTSIAGNLSFSFLPDIEALLVAQASLFESSAVIYFGSSTLEPAFILDFINLFIVPHFKFYLELESLGGNCFLLHFSSKSDVLELLISSQFRFRNSTISSFKFHKDFSLLDAKSVLLPV</sequence>
<dbReference type="Proteomes" id="UP001162992">
    <property type="component" value="Chromosome 8"/>
</dbReference>
<evidence type="ECO:0000313" key="1">
    <source>
        <dbReference type="EMBL" id="KAJ7545878.1"/>
    </source>
</evidence>
<proteinExistence type="predicted"/>
<keyword evidence="2" id="KW-1185">Reference proteome</keyword>
<protein>
    <submittedName>
        <fullName evidence="1">Uncharacterized protein</fullName>
    </submittedName>
</protein>
<dbReference type="EMBL" id="CM055099">
    <property type="protein sequence ID" value="KAJ7545878.1"/>
    <property type="molecule type" value="Genomic_DNA"/>
</dbReference>
<evidence type="ECO:0000313" key="2">
    <source>
        <dbReference type="Proteomes" id="UP001162992"/>
    </source>
</evidence>
<comment type="caution">
    <text evidence="1">The sequence shown here is derived from an EMBL/GenBank/DDBJ whole genome shotgun (WGS) entry which is preliminary data.</text>
</comment>
<reference evidence="2" key="1">
    <citation type="journal article" date="2024" name="Proc. Natl. Acad. Sci. U.S.A.">
        <title>Extraordinary preservation of gene collinearity over three hundred million years revealed in homosporous lycophytes.</title>
        <authorList>
            <person name="Li C."/>
            <person name="Wickell D."/>
            <person name="Kuo L.Y."/>
            <person name="Chen X."/>
            <person name="Nie B."/>
            <person name="Liao X."/>
            <person name="Peng D."/>
            <person name="Ji J."/>
            <person name="Jenkins J."/>
            <person name="Williams M."/>
            <person name="Shu S."/>
            <person name="Plott C."/>
            <person name="Barry K."/>
            <person name="Rajasekar S."/>
            <person name="Grimwood J."/>
            <person name="Han X."/>
            <person name="Sun S."/>
            <person name="Hou Z."/>
            <person name="He W."/>
            <person name="Dai G."/>
            <person name="Sun C."/>
            <person name="Schmutz J."/>
            <person name="Leebens-Mack J.H."/>
            <person name="Li F.W."/>
            <person name="Wang L."/>
        </authorList>
    </citation>
    <scope>NUCLEOTIDE SEQUENCE [LARGE SCALE GENOMIC DNA]</scope>
    <source>
        <strain evidence="2">cv. PW_Plant_1</strain>
    </source>
</reference>
<gene>
    <name evidence="1" type="ORF">O6H91_08G014600</name>
</gene>